<dbReference type="NCBIfam" id="TIGR01932">
    <property type="entry name" value="hflC"/>
    <property type="match status" value="1"/>
</dbReference>
<feature type="compositionally biased region" description="Low complexity" evidence="6">
    <location>
        <begin position="463"/>
        <end position="486"/>
    </location>
</feature>
<reference evidence="8 9" key="1">
    <citation type="submission" date="2023-04" db="EMBL/GenBank/DDBJ databases">
        <title>Marinoamorphus aggregata gen. nov., sp. Nov., isolate from tissue of brittle star Ophioplocus japonicus.</title>
        <authorList>
            <person name="Kawano K."/>
            <person name="Sawayama S."/>
            <person name="Nakagawa S."/>
        </authorList>
    </citation>
    <scope>NUCLEOTIDE SEQUENCE [LARGE SCALE GENOMIC DNA]</scope>
    <source>
        <strain evidence="8 9">NKW23</strain>
    </source>
</reference>
<feature type="region of interest" description="Disordered" evidence="6">
    <location>
        <begin position="352"/>
        <end position="375"/>
    </location>
</feature>
<comment type="similarity">
    <text evidence="2">Belongs to the band 7/mec-2 family. HflC subfamily.</text>
</comment>
<keyword evidence="3" id="KW-0812">Transmembrane</keyword>
<sequence>MRKLPILIALVGVIVVTVLSSVFIVTETQQALVLQFGEVKREIRGLVTTEAEITAATEAGAEAPLEGGGVVGSADPNAEVSYDSGPGLYFKIPIIQDVVYYDDRILALNTSPLEVTPIDDRRLVVDAFARWRISDPVQFRRAVRDERSALTRLESILNAALREVLGSVPSDAVLSSERTELMRRITDVVRENALALGVLMIDVRIKRADLPEENLEATYRRMNAEREREAADERARGQERAQEVRATAEREAVVLVSDAQRQAEEIRGEADAERNSIYAEAFGRDPEFFAFYRSLKAYERALGGHNSSMVITPDSEFFEYLKSDGGIRGGGITGSVPGAVMGAVSGAVSGGLPQAVPGGGSGGDGSAPAPAPEPAGAIEETEAPRAEIQPAPEALAAEPVPVEPEPELAAPVPVEPEPELAAPAAAEPEAVAAEAAEPEAAEAEAAEAEAAEPEAAEAEAAEPEAAGAEPAADAGASEAAAGAASE</sequence>
<dbReference type="Pfam" id="PF01145">
    <property type="entry name" value="Band_7"/>
    <property type="match status" value="1"/>
</dbReference>
<proteinExistence type="inferred from homology"/>
<dbReference type="InterPro" id="IPR036013">
    <property type="entry name" value="Band_7/SPFH_dom_sf"/>
</dbReference>
<keyword evidence="9" id="KW-1185">Reference proteome</keyword>
<feature type="compositionally biased region" description="Low complexity" evidence="6">
    <location>
        <begin position="419"/>
        <end position="435"/>
    </location>
</feature>
<evidence type="ECO:0000256" key="3">
    <source>
        <dbReference type="ARBA" id="ARBA00022692"/>
    </source>
</evidence>
<comment type="caution">
    <text evidence="8">The sequence shown here is derived from an EMBL/GenBank/DDBJ whole genome shotgun (WGS) entry which is preliminary data.</text>
</comment>
<dbReference type="Proteomes" id="UP001239909">
    <property type="component" value="Unassembled WGS sequence"/>
</dbReference>
<evidence type="ECO:0000256" key="4">
    <source>
        <dbReference type="ARBA" id="ARBA00022989"/>
    </source>
</evidence>
<comment type="subcellular location">
    <subcellularLocation>
        <location evidence="1">Membrane</location>
        <topology evidence="1">Single-pass membrane protein</topology>
    </subcellularLocation>
</comment>
<feature type="region of interest" description="Disordered" evidence="6">
    <location>
        <begin position="225"/>
        <end position="244"/>
    </location>
</feature>
<evidence type="ECO:0000256" key="1">
    <source>
        <dbReference type="ARBA" id="ARBA00004167"/>
    </source>
</evidence>
<dbReference type="Gene3D" id="3.30.479.30">
    <property type="entry name" value="Band 7 domain"/>
    <property type="match status" value="1"/>
</dbReference>
<feature type="compositionally biased region" description="Acidic residues" evidence="6">
    <location>
        <begin position="436"/>
        <end position="462"/>
    </location>
</feature>
<dbReference type="PANTHER" id="PTHR42911">
    <property type="entry name" value="MODULATOR OF FTSH PROTEASE HFLC"/>
    <property type="match status" value="1"/>
</dbReference>
<evidence type="ECO:0000256" key="5">
    <source>
        <dbReference type="ARBA" id="ARBA00023136"/>
    </source>
</evidence>
<dbReference type="InterPro" id="IPR010200">
    <property type="entry name" value="HflC"/>
</dbReference>
<gene>
    <name evidence="8" type="ORF">LNKW23_39340</name>
</gene>
<evidence type="ECO:0000256" key="6">
    <source>
        <dbReference type="SAM" id="MobiDB-lite"/>
    </source>
</evidence>
<dbReference type="SMART" id="SM00244">
    <property type="entry name" value="PHB"/>
    <property type="match status" value="1"/>
</dbReference>
<dbReference type="SUPFAM" id="SSF117892">
    <property type="entry name" value="Band 7/SPFH domain"/>
    <property type="match status" value="1"/>
</dbReference>
<name>A0ABQ6LRI8_9RHOB</name>
<organism evidence="8 9">
    <name type="scientific">Paralimibaculum aggregatum</name>
    <dbReference type="NCBI Taxonomy" id="3036245"/>
    <lineage>
        <taxon>Bacteria</taxon>
        <taxon>Pseudomonadati</taxon>
        <taxon>Pseudomonadota</taxon>
        <taxon>Alphaproteobacteria</taxon>
        <taxon>Rhodobacterales</taxon>
        <taxon>Paracoccaceae</taxon>
        <taxon>Paralimibaculum</taxon>
    </lineage>
</organism>
<dbReference type="EMBL" id="BSYI01000041">
    <property type="protein sequence ID" value="GMG84718.1"/>
    <property type="molecule type" value="Genomic_DNA"/>
</dbReference>
<evidence type="ECO:0000259" key="7">
    <source>
        <dbReference type="SMART" id="SM00244"/>
    </source>
</evidence>
<evidence type="ECO:0000256" key="2">
    <source>
        <dbReference type="ARBA" id="ARBA00007862"/>
    </source>
</evidence>
<dbReference type="RefSeq" id="WP_434220940.1">
    <property type="nucleotide sequence ID" value="NZ_BSYI01000041.1"/>
</dbReference>
<keyword evidence="5" id="KW-0472">Membrane</keyword>
<accession>A0ABQ6LRI8</accession>
<dbReference type="CDD" id="cd03405">
    <property type="entry name" value="SPFH_HflC"/>
    <property type="match status" value="1"/>
</dbReference>
<evidence type="ECO:0000313" key="8">
    <source>
        <dbReference type="EMBL" id="GMG84718.1"/>
    </source>
</evidence>
<feature type="domain" description="Band 7" evidence="7">
    <location>
        <begin position="20"/>
        <end position="222"/>
    </location>
</feature>
<dbReference type="InterPro" id="IPR001107">
    <property type="entry name" value="Band_7"/>
</dbReference>
<keyword evidence="4" id="KW-1133">Transmembrane helix</keyword>
<evidence type="ECO:0000313" key="9">
    <source>
        <dbReference type="Proteomes" id="UP001239909"/>
    </source>
</evidence>
<dbReference type="PANTHER" id="PTHR42911:SF1">
    <property type="entry name" value="MODULATOR OF FTSH PROTEASE HFLC"/>
    <property type="match status" value="1"/>
</dbReference>
<protein>
    <recommendedName>
        <fullName evidence="7">Band 7 domain-containing protein</fullName>
    </recommendedName>
</protein>
<feature type="region of interest" description="Disordered" evidence="6">
    <location>
        <begin position="398"/>
        <end position="486"/>
    </location>
</feature>